<dbReference type="RefSeq" id="WP_311599983.1">
    <property type="nucleotide sequence ID" value="NZ_JAVREM010000022.1"/>
</dbReference>
<dbReference type="Gene3D" id="1.10.260.40">
    <property type="entry name" value="lambda repressor-like DNA-binding domains"/>
    <property type="match status" value="1"/>
</dbReference>
<name>A0ABU2LSN6_9ACTN</name>
<feature type="domain" description="ABL" evidence="2">
    <location>
        <begin position="73"/>
        <end position="184"/>
    </location>
</feature>
<feature type="domain" description="HTH cro/C1-type" evidence="1">
    <location>
        <begin position="22"/>
        <end position="73"/>
    </location>
</feature>
<dbReference type="InterPro" id="IPR010982">
    <property type="entry name" value="Lambda_DNA-bd_dom_sf"/>
</dbReference>
<dbReference type="InterPro" id="IPR043917">
    <property type="entry name" value="DUF5753"/>
</dbReference>
<dbReference type="InterPro" id="IPR001387">
    <property type="entry name" value="Cro/C1-type_HTH"/>
</dbReference>
<evidence type="ECO:0000313" key="3">
    <source>
        <dbReference type="EMBL" id="MDT0320217.1"/>
    </source>
</evidence>
<dbReference type="PROSITE" id="PS50943">
    <property type="entry name" value="HTH_CROC1"/>
    <property type="match status" value="1"/>
</dbReference>
<reference evidence="4" key="1">
    <citation type="submission" date="2023-07" db="EMBL/GenBank/DDBJ databases">
        <title>30 novel species of actinomycetes from the DSMZ collection.</title>
        <authorList>
            <person name="Nouioui I."/>
        </authorList>
    </citation>
    <scope>NUCLEOTIDE SEQUENCE [LARGE SCALE GENOMIC DNA]</scope>
    <source>
        <strain evidence="4">DSM 44918</strain>
    </source>
</reference>
<organism evidence="3 4">
    <name type="scientific">Streptomyces millisiae</name>
    <dbReference type="NCBI Taxonomy" id="3075542"/>
    <lineage>
        <taxon>Bacteria</taxon>
        <taxon>Bacillati</taxon>
        <taxon>Actinomycetota</taxon>
        <taxon>Actinomycetes</taxon>
        <taxon>Kitasatosporales</taxon>
        <taxon>Streptomycetaceae</taxon>
        <taxon>Streptomyces</taxon>
    </lineage>
</organism>
<evidence type="ECO:0000313" key="4">
    <source>
        <dbReference type="Proteomes" id="UP001183420"/>
    </source>
</evidence>
<proteinExistence type="predicted"/>
<accession>A0ABU2LSN6</accession>
<comment type="caution">
    <text evidence="3">The sequence shown here is derived from an EMBL/GenBank/DDBJ whole genome shotgun (WGS) entry which is preliminary data.</text>
</comment>
<evidence type="ECO:0000259" key="1">
    <source>
        <dbReference type="PROSITE" id="PS50943"/>
    </source>
</evidence>
<protein>
    <submittedName>
        <fullName evidence="3">Helix-turn-helix transcriptional regulator</fullName>
    </submittedName>
</protein>
<gene>
    <name evidence="3" type="ORF">RNC47_17930</name>
</gene>
<evidence type="ECO:0000259" key="2">
    <source>
        <dbReference type="PROSITE" id="PS51426"/>
    </source>
</evidence>
<dbReference type="InterPro" id="IPR019017">
    <property type="entry name" value="Sig_transdc_His_kin_a/b-loop_C"/>
</dbReference>
<sequence length="274" mass="30829">MQAQRGELVALTPKVLLGVETRRLRESANLSLAQVARIASCDKTYLSRVERAEKFPSELFIAAIDKALGANGLLNRLWLAARNSTFADYVQRYLELEVRASAMYKYMAQTMPGILQIGDYTRAITRAGLPRRDEEAIEEFVVARLSRQQLIEQQDAPLLWTVLDEAVLRRPIGGRRVMAAQLEHAIELAYRPNVIFQVLPFEVGEHGSLGGSLTVLTFSDNPSVAYRENSHTGELDESRVAVDECSLRYDLIRAQALSPKASLEFMEKALEEYR</sequence>
<dbReference type="SMART" id="SM00530">
    <property type="entry name" value="HTH_XRE"/>
    <property type="match status" value="1"/>
</dbReference>
<dbReference type="Proteomes" id="UP001183420">
    <property type="component" value="Unassembled WGS sequence"/>
</dbReference>
<keyword evidence="4" id="KW-1185">Reference proteome</keyword>
<dbReference type="PROSITE" id="PS51426">
    <property type="entry name" value="ABL"/>
    <property type="match status" value="1"/>
</dbReference>
<dbReference type="Pfam" id="PF19054">
    <property type="entry name" value="DUF5753"/>
    <property type="match status" value="1"/>
</dbReference>
<dbReference type="EMBL" id="JAVREM010000022">
    <property type="protein sequence ID" value="MDT0320217.1"/>
    <property type="molecule type" value="Genomic_DNA"/>
</dbReference>
<dbReference type="Pfam" id="PF13560">
    <property type="entry name" value="HTH_31"/>
    <property type="match status" value="1"/>
</dbReference>
<dbReference type="CDD" id="cd00093">
    <property type="entry name" value="HTH_XRE"/>
    <property type="match status" value="1"/>
</dbReference>
<dbReference type="SUPFAM" id="SSF47413">
    <property type="entry name" value="lambda repressor-like DNA-binding domains"/>
    <property type="match status" value="1"/>
</dbReference>